<evidence type="ECO:0000259" key="1">
    <source>
        <dbReference type="PROSITE" id="PS51449"/>
    </source>
</evidence>
<comment type="caution">
    <text evidence="2">The sequence shown here is derived from an EMBL/GenBank/DDBJ whole genome shotgun (WGS) entry which is preliminary data.</text>
</comment>
<dbReference type="GO" id="GO:0035599">
    <property type="term" value="F:aspartic acid methylthiotransferase activity"/>
    <property type="evidence" value="ECO:0007669"/>
    <property type="project" value="TreeGrafter"/>
</dbReference>
<dbReference type="GO" id="GO:0046872">
    <property type="term" value="F:metal ion binding"/>
    <property type="evidence" value="ECO:0007669"/>
    <property type="project" value="UniProtKB-KW"/>
</dbReference>
<dbReference type="GO" id="GO:0051539">
    <property type="term" value="F:4 iron, 4 sulfur cluster binding"/>
    <property type="evidence" value="ECO:0007669"/>
    <property type="project" value="UniProtKB-KW"/>
</dbReference>
<protein>
    <recommendedName>
        <fullName evidence="1">MTTase N-terminal domain-containing protein</fullName>
    </recommendedName>
</protein>
<dbReference type="Gene3D" id="3.40.50.12160">
    <property type="entry name" value="Methylthiotransferase, N-terminal domain"/>
    <property type="match status" value="1"/>
</dbReference>
<dbReference type="AlphaFoldDB" id="X1K5L9"/>
<dbReference type="PROSITE" id="PS51449">
    <property type="entry name" value="MTTASE_N"/>
    <property type="match status" value="1"/>
</dbReference>
<dbReference type="Pfam" id="PF00919">
    <property type="entry name" value="UPF0004"/>
    <property type="match status" value="1"/>
</dbReference>
<gene>
    <name evidence="2" type="ORF">S03H2_56663</name>
</gene>
<reference evidence="2" key="1">
    <citation type="journal article" date="2014" name="Front. Microbiol.">
        <title>High frequency of phylogenetically diverse reductive dehalogenase-homologous genes in deep subseafloor sedimentary metagenomes.</title>
        <authorList>
            <person name="Kawai M."/>
            <person name="Futagami T."/>
            <person name="Toyoda A."/>
            <person name="Takaki Y."/>
            <person name="Nishi S."/>
            <person name="Hori S."/>
            <person name="Arai W."/>
            <person name="Tsubouchi T."/>
            <person name="Morono Y."/>
            <person name="Uchiyama I."/>
            <person name="Ito T."/>
            <person name="Fujiyama A."/>
            <person name="Inagaki F."/>
            <person name="Takami H."/>
        </authorList>
    </citation>
    <scope>NUCLEOTIDE SEQUENCE</scope>
    <source>
        <strain evidence="2">Expedition CK06-06</strain>
    </source>
</reference>
<sequence length="156" mass="16137">MAGGDARGYDPRMSNGAAITVAIVSLGCPKNLIDSEKICAHLAEGGCVVGAPMDEADVIVVNTCGFLSAAREESLAVIAEAVACKRTGRARRVVVAGCLVNRDAEKLYDLAEGIDAVVGVNDRDDILRAITGEQRATLISPPAAAVSDAGRFRLTP</sequence>
<feature type="non-terminal residue" evidence="2">
    <location>
        <position position="156"/>
    </location>
</feature>
<dbReference type="GO" id="GO:0005829">
    <property type="term" value="C:cytosol"/>
    <property type="evidence" value="ECO:0007669"/>
    <property type="project" value="TreeGrafter"/>
</dbReference>
<feature type="domain" description="MTTase N-terminal" evidence="1">
    <location>
        <begin position="19"/>
        <end position="135"/>
    </location>
</feature>
<dbReference type="InterPro" id="IPR038135">
    <property type="entry name" value="Methylthiotransferase_N_sf"/>
</dbReference>
<dbReference type="PANTHER" id="PTHR43837:SF1">
    <property type="entry name" value="RIBOSOMAL PROTEIN US12 METHYLTHIOTRANSFERASE RIMO"/>
    <property type="match status" value="1"/>
</dbReference>
<dbReference type="PROSITE" id="PS51257">
    <property type="entry name" value="PROKAR_LIPOPROTEIN"/>
    <property type="match status" value="1"/>
</dbReference>
<evidence type="ECO:0000313" key="2">
    <source>
        <dbReference type="EMBL" id="GAH88935.1"/>
    </source>
</evidence>
<dbReference type="PANTHER" id="PTHR43837">
    <property type="entry name" value="RIBOSOMAL PROTEIN S12 METHYLTHIOTRANSFERASE RIMO"/>
    <property type="match status" value="1"/>
</dbReference>
<dbReference type="InterPro" id="IPR005840">
    <property type="entry name" value="Ribosomal_uS12_MeSTrfase_RimO"/>
</dbReference>
<name>X1K5L9_9ZZZZ</name>
<organism evidence="2">
    <name type="scientific">marine sediment metagenome</name>
    <dbReference type="NCBI Taxonomy" id="412755"/>
    <lineage>
        <taxon>unclassified sequences</taxon>
        <taxon>metagenomes</taxon>
        <taxon>ecological metagenomes</taxon>
    </lineage>
</organism>
<dbReference type="EMBL" id="BARU01036270">
    <property type="protein sequence ID" value="GAH88935.1"/>
    <property type="molecule type" value="Genomic_DNA"/>
</dbReference>
<dbReference type="InterPro" id="IPR013848">
    <property type="entry name" value="Methylthiotransferase_N"/>
</dbReference>
<proteinExistence type="predicted"/>
<accession>X1K5L9</accession>